<keyword evidence="8 14" id="KW-0812">Transmembrane</keyword>
<evidence type="ECO:0000256" key="13">
    <source>
        <dbReference type="ARBA" id="ARBA00023211"/>
    </source>
</evidence>
<comment type="cofactor">
    <cofactor evidence="1">
        <name>Mn(2+)</name>
        <dbReference type="ChEBI" id="CHEBI:29035"/>
    </cofactor>
</comment>
<feature type="transmembrane region" description="Helical" evidence="14">
    <location>
        <begin position="374"/>
        <end position="397"/>
    </location>
</feature>
<dbReference type="InterPro" id="IPR048307">
    <property type="entry name" value="STT3_N"/>
</dbReference>
<feature type="transmembrane region" description="Helical" evidence="14">
    <location>
        <begin position="222"/>
        <end position="251"/>
    </location>
</feature>
<dbReference type="Pfam" id="PF02516">
    <property type="entry name" value="STT3"/>
    <property type="match status" value="1"/>
</dbReference>
<dbReference type="EMBL" id="FOXB01000002">
    <property type="protein sequence ID" value="SFO93851.1"/>
    <property type="molecule type" value="Genomic_DNA"/>
</dbReference>
<feature type="domain" description="Oligosaccharyl transferase STT3 N-terminal" evidence="15">
    <location>
        <begin position="29"/>
        <end position="430"/>
    </location>
</feature>
<evidence type="ECO:0000259" key="17">
    <source>
        <dbReference type="Pfam" id="PF21436"/>
    </source>
</evidence>
<comment type="subcellular location">
    <subcellularLocation>
        <location evidence="3">Endomembrane system</location>
        <topology evidence="3">Multi-pass membrane protein</topology>
    </subcellularLocation>
</comment>
<comment type="similarity">
    <text evidence="5">Belongs to the STT3 family.</text>
</comment>
<evidence type="ECO:0000313" key="19">
    <source>
        <dbReference type="Proteomes" id="UP000199227"/>
    </source>
</evidence>
<evidence type="ECO:0000259" key="16">
    <source>
        <dbReference type="Pfam" id="PF18527"/>
    </source>
</evidence>
<evidence type="ECO:0000256" key="7">
    <source>
        <dbReference type="ARBA" id="ARBA00022679"/>
    </source>
</evidence>
<evidence type="ECO:0000256" key="14">
    <source>
        <dbReference type="SAM" id="Phobius"/>
    </source>
</evidence>
<feature type="transmembrane region" description="Helical" evidence="14">
    <location>
        <begin position="337"/>
        <end position="368"/>
    </location>
</feature>
<evidence type="ECO:0000256" key="1">
    <source>
        <dbReference type="ARBA" id="ARBA00001936"/>
    </source>
</evidence>
<evidence type="ECO:0000256" key="5">
    <source>
        <dbReference type="ARBA" id="ARBA00010810"/>
    </source>
</evidence>
<dbReference type="GO" id="GO:0004576">
    <property type="term" value="F:oligosaccharyl transferase activity"/>
    <property type="evidence" value="ECO:0007669"/>
    <property type="project" value="InterPro"/>
</dbReference>
<feature type="transmembrane region" description="Helical" evidence="14">
    <location>
        <begin position="127"/>
        <end position="144"/>
    </location>
</feature>
<dbReference type="PANTHER" id="PTHR13872:SF1">
    <property type="entry name" value="DOLICHYL-DIPHOSPHOOLIGOSACCHARIDE--PROTEIN GLYCOSYLTRANSFERASE SUBUNIT STT3B"/>
    <property type="match status" value="1"/>
</dbReference>
<dbReference type="Pfam" id="PF18527">
    <property type="entry name" value="STT3_PglB_C"/>
    <property type="match status" value="1"/>
</dbReference>
<dbReference type="AlphaFoldDB" id="A0A1I5LAV3"/>
<gene>
    <name evidence="18" type="ORF">SAMN05216234_102105</name>
</gene>
<dbReference type="InterPro" id="IPR048999">
    <property type="entry name" value="STT3-PglB_core"/>
</dbReference>
<dbReference type="InterPro" id="IPR003674">
    <property type="entry name" value="Oligo_trans_STT3"/>
</dbReference>
<keyword evidence="13" id="KW-0464">Manganese</keyword>
<keyword evidence="6" id="KW-0328">Glycosyltransferase</keyword>
<protein>
    <submittedName>
        <fullName evidence="18">Dolichyl-diphosphooligosaccharide--protein glycosyltransferase/undecaprenyl-diphosphooligosaccharide---protein glycotransferase</fullName>
    </submittedName>
</protein>
<keyword evidence="9" id="KW-0479">Metal-binding</keyword>
<dbReference type="STRING" id="223786.SAMN05216234_102105"/>
<dbReference type="InterPro" id="IPR041563">
    <property type="entry name" value="STT3_PglB_C"/>
</dbReference>
<feature type="transmembrane region" description="Helical" evidence="14">
    <location>
        <begin position="409"/>
        <end position="427"/>
    </location>
</feature>
<proteinExistence type="inferred from homology"/>
<dbReference type="GO" id="GO:0046872">
    <property type="term" value="F:metal ion binding"/>
    <property type="evidence" value="ECO:0007669"/>
    <property type="project" value="UniProtKB-KW"/>
</dbReference>
<dbReference type="PANTHER" id="PTHR13872">
    <property type="entry name" value="DOLICHYL-DIPHOSPHOOLIGOSACCHARIDE--PROTEIN GLYCOSYLTRANSFERASE SUBUNIT"/>
    <property type="match status" value="1"/>
</dbReference>
<feature type="domain" description="STT3 subunit PglB C-terminal" evidence="16">
    <location>
        <begin position="593"/>
        <end position="672"/>
    </location>
</feature>
<organism evidence="18 19">
    <name type="scientific">Hydrogenimonas thermophila</name>
    <dbReference type="NCBI Taxonomy" id="223786"/>
    <lineage>
        <taxon>Bacteria</taxon>
        <taxon>Pseudomonadati</taxon>
        <taxon>Campylobacterota</taxon>
        <taxon>Epsilonproteobacteria</taxon>
        <taxon>Campylobacterales</taxon>
        <taxon>Hydrogenimonadaceae</taxon>
        <taxon>Hydrogenimonas</taxon>
    </lineage>
</organism>
<dbReference type="Proteomes" id="UP000199227">
    <property type="component" value="Unassembled WGS sequence"/>
</dbReference>
<feature type="transmembrane region" description="Helical" evidence="14">
    <location>
        <begin position="156"/>
        <end position="173"/>
    </location>
</feature>
<dbReference type="Gene3D" id="3.40.1380.40">
    <property type="match status" value="1"/>
</dbReference>
<feature type="transmembrane region" description="Helical" evidence="14">
    <location>
        <begin position="15"/>
        <end position="36"/>
    </location>
</feature>
<evidence type="ECO:0000313" key="18">
    <source>
        <dbReference type="EMBL" id="SFO93851.1"/>
    </source>
</evidence>
<dbReference type="GO" id="GO:0012505">
    <property type="term" value="C:endomembrane system"/>
    <property type="evidence" value="ECO:0007669"/>
    <property type="project" value="UniProtKB-SubCell"/>
</dbReference>
<reference evidence="18 19" key="1">
    <citation type="submission" date="2016-10" db="EMBL/GenBank/DDBJ databases">
        <authorList>
            <person name="de Groot N.N."/>
        </authorList>
    </citation>
    <scope>NUCLEOTIDE SEQUENCE [LARGE SCALE GENOMIC DNA]</scope>
    <source>
        <strain evidence="18 19">EP1-55-1</strain>
    </source>
</reference>
<evidence type="ECO:0000256" key="12">
    <source>
        <dbReference type="ARBA" id="ARBA00023136"/>
    </source>
</evidence>
<feature type="transmembrane region" description="Helical" evidence="14">
    <location>
        <begin position="263"/>
        <end position="285"/>
    </location>
</feature>
<keyword evidence="7 18" id="KW-0808">Transferase</keyword>
<feature type="transmembrane region" description="Helical" evidence="14">
    <location>
        <begin position="101"/>
        <end position="121"/>
    </location>
</feature>
<comment type="pathway">
    <text evidence="4">Protein modification; protein glycosylation.</text>
</comment>
<accession>A0A1I5LAV3</accession>
<keyword evidence="19" id="KW-1185">Reference proteome</keyword>
<dbReference type="OrthoDB" id="9796223at2"/>
<dbReference type="PROSITE" id="PS51257">
    <property type="entry name" value="PROKAR_LIPOPROTEIN"/>
    <property type="match status" value="1"/>
</dbReference>
<keyword evidence="11 14" id="KW-1133">Transmembrane helix</keyword>
<feature type="transmembrane region" description="Helical" evidence="14">
    <location>
        <begin position="193"/>
        <end position="215"/>
    </location>
</feature>
<evidence type="ECO:0000256" key="6">
    <source>
        <dbReference type="ARBA" id="ARBA00022676"/>
    </source>
</evidence>
<keyword evidence="12 14" id="KW-0472">Membrane</keyword>
<dbReference type="Pfam" id="PF21436">
    <property type="entry name" value="STT3-PglB_core"/>
    <property type="match status" value="1"/>
</dbReference>
<dbReference type="UniPathway" id="UPA00378"/>
<dbReference type="RefSeq" id="WP_092910229.1">
    <property type="nucleotide sequence ID" value="NZ_FOXB01000002.1"/>
</dbReference>
<evidence type="ECO:0000256" key="11">
    <source>
        <dbReference type="ARBA" id="ARBA00022989"/>
    </source>
</evidence>
<sequence>MKLLDIGEYKLSKKATLLMILGIFVFSVACRMIWVYQFSDMDSFKWNNELMINTNDGYYFAEGARDILNNDLTDSRSPTDTFVSKLTAFLTKILPFSLETIILYMPAFLSSLLVIPMVLIGRTLGNTYLGGIAALLSSITWSYYNRTMVGYYDTDMLNIVFPMFIILGFMLSIKQQHIKYTLISIISIILYQYWYSASYSLILALVGIFAIYILFKDRKNRLNFLFIALLLFSMASIPILLKVLLISGIYLATYYLKDKILAYSLYILAIAFLLVLFTGGFNPILTNLKLYVFREAVASDLENLKLHYFAVTQTVREAGQIPFEVFANRISGHTITFILSLIGYVLLLIRYPIMILTLPMVGLGFIALKAGLRFTVYAVPIMAFGFSYFVLVSSKIFESFIYNETTLKYIKGIFISIAILYALYPNIKHIEQYKVPTVFNKQEVKVLDKLGQIAKKDDYVVTWWDYGYPIRFYSNVNTLIDGGLHSGDLNFPVSFILTKDQVSAANMARLDVEYTERREKEHFSSNLIQEMKDYKFNDINQFLNSLHSKNFKLPEKTRDIYLYLPDRMLNIFPTVNLFSNLDLVTGKRLPQNFFYKTQRFRDLGNIIDLGNGIKIIKNGGKIQIGRKVLMLNSFIVTEYDRSGKLQKHIQNIDPTSPIYVIFMKSYNRFLVLDKKMFNSTYIQLYVLENYDKDLYEPIILSPFAKVYKLKI</sequence>
<dbReference type="GO" id="GO:0016020">
    <property type="term" value="C:membrane"/>
    <property type="evidence" value="ECO:0007669"/>
    <property type="project" value="InterPro"/>
</dbReference>
<evidence type="ECO:0000256" key="8">
    <source>
        <dbReference type="ARBA" id="ARBA00022692"/>
    </source>
</evidence>
<feature type="domain" description="STT3/PglB/AglB core" evidence="17">
    <location>
        <begin position="457"/>
        <end position="584"/>
    </location>
</feature>
<comment type="cofactor">
    <cofactor evidence="2">
        <name>Mg(2+)</name>
        <dbReference type="ChEBI" id="CHEBI:18420"/>
    </cofactor>
</comment>
<evidence type="ECO:0000259" key="15">
    <source>
        <dbReference type="Pfam" id="PF02516"/>
    </source>
</evidence>
<keyword evidence="10" id="KW-0460">Magnesium</keyword>
<evidence type="ECO:0000256" key="10">
    <source>
        <dbReference type="ARBA" id="ARBA00022842"/>
    </source>
</evidence>
<name>A0A1I5LAV3_9BACT</name>
<evidence type="ECO:0000256" key="3">
    <source>
        <dbReference type="ARBA" id="ARBA00004127"/>
    </source>
</evidence>
<evidence type="ECO:0000256" key="9">
    <source>
        <dbReference type="ARBA" id="ARBA00022723"/>
    </source>
</evidence>
<evidence type="ECO:0000256" key="2">
    <source>
        <dbReference type="ARBA" id="ARBA00001946"/>
    </source>
</evidence>
<evidence type="ECO:0000256" key="4">
    <source>
        <dbReference type="ARBA" id="ARBA00004922"/>
    </source>
</evidence>